<sequence length="186" mass="21759">MCTRKKQIVENELLLEMRDDGIYSVSCINGHKSIVVLNHHKYEILFEMGVLALSDGYTREAVSNFAASLERFYEFSIEVFLRNSGVYGSAFEQTWKNLKNQSERQLGAYLMLYLNHFSKYELLGKQPEIFDDKLTKFRNDVIHKGNLPSYDEVIKYSEAVFTYIKNHLIELKDQFSEAVEIVYDKI</sequence>
<protein>
    <recommendedName>
        <fullName evidence="3">RiboL-PSP-HEPN domain-containing protein</fullName>
    </recommendedName>
</protein>
<organism evidence="1 2">
    <name type="scientific">Paenibacillus radicis</name>
    <name type="common">ex Xue et al. 2023</name>
    <dbReference type="NCBI Taxonomy" id="2972489"/>
    <lineage>
        <taxon>Bacteria</taxon>
        <taxon>Bacillati</taxon>
        <taxon>Bacillota</taxon>
        <taxon>Bacilli</taxon>
        <taxon>Bacillales</taxon>
        <taxon>Paenibacillaceae</taxon>
        <taxon>Paenibacillus</taxon>
    </lineage>
</organism>
<keyword evidence="2" id="KW-1185">Reference proteome</keyword>
<accession>A0ABT1YJ48</accession>
<dbReference type="Proteomes" id="UP001300012">
    <property type="component" value="Unassembled WGS sequence"/>
</dbReference>
<name>A0ABT1YJ48_9BACL</name>
<dbReference type="EMBL" id="JANQBD010000013">
    <property type="protein sequence ID" value="MCR8633201.1"/>
    <property type="molecule type" value="Genomic_DNA"/>
</dbReference>
<reference evidence="1 2" key="1">
    <citation type="submission" date="2022-08" db="EMBL/GenBank/DDBJ databases">
        <title>Paenibacillus endoradicis sp. nov., Paenibacillus radicibacter sp. nov and Paenibacillus pararadicis sp. nov., three cold-adapted plant growth-promoting bacteria isolated from root of Larix gmelinii in Great Khingan.</title>
        <authorList>
            <person name="Xue H."/>
        </authorList>
    </citation>
    <scope>NUCLEOTIDE SEQUENCE [LARGE SCALE GENOMIC DNA]</scope>
    <source>
        <strain evidence="1 2">N5-1-1-5</strain>
    </source>
</reference>
<dbReference type="RefSeq" id="WP_258214776.1">
    <property type="nucleotide sequence ID" value="NZ_JANQBD010000013.1"/>
</dbReference>
<proteinExistence type="predicted"/>
<evidence type="ECO:0000313" key="1">
    <source>
        <dbReference type="EMBL" id="MCR8633201.1"/>
    </source>
</evidence>
<comment type="caution">
    <text evidence="1">The sequence shown here is derived from an EMBL/GenBank/DDBJ whole genome shotgun (WGS) entry which is preliminary data.</text>
</comment>
<gene>
    <name evidence="1" type="ORF">NV381_18535</name>
</gene>
<evidence type="ECO:0008006" key="3">
    <source>
        <dbReference type="Google" id="ProtNLM"/>
    </source>
</evidence>
<evidence type="ECO:0000313" key="2">
    <source>
        <dbReference type="Proteomes" id="UP001300012"/>
    </source>
</evidence>